<dbReference type="Proteomes" id="UP000600565">
    <property type="component" value="Unassembled WGS sequence"/>
</dbReference>
<comment type="caution">
    <text evidence="2">The sequence shown here is derived from an EMBL/GenBank/DDBJ whole genome shotgun (WGS) entry which is preliminary data.</text>
</comment>
<evidence type="ECO:0000259" key="1">
    <source>
        <dbReference type="Pfam" id="PF13930"/>
    </source>
</evidence>
<dbReference type="SUPFAM" id="SSF54060">
    <property type="entry name" value="His-Me finger endonucleases"/>
    <property type="match status" value="1"/>
</dbReference>
<keyword evidence="2" id="KW-0540">Nuclease</keyword>
<reference evidence="2 3" key="1">
    <citation type="submission" date="2020-08" db="EMBL/GenBank/DDBJ databases">
        <title>A Genomic Blueprint of the Chicken Gut Microbiome.</title>
        <authorList>
            <person name="Gilroy R."/>
            <person name="Ravi A."/>
            <person name="Getino M."/>
            <person name="Pursley I."/>
            <person name="Horton D.L."/>
            <person name="Alikhan N.-F."/>
            <person name="Baker D."/>
            <person name="Gharbi K."/>
            <person name="Hall N."/>
            <person name="Watson M."/>
            <person name="Adriaenssens E.M."/>
            <person name="Foster-Nyarko E."/>
            <person name="Jarju S."/>
            <person name="Secka A."/>
            <person name="Antonio M."/>
            <person name="Oren A."/>
            <person name="Chaudhuri R."/>
            <person name="La Ragione R.M."/>
            <person name="Hildebrand F."/>
            <person name="Pallen M.J."/>
        </authorList>
    </citation>
    <scope>NUCLEOTIDE SEQUENCE [LARGE SCALE GENOMIC DNA]</scope>
    <source>
        <strain evidence="2 3">Sa1YVA6</strain>
    </source>
</reference>
<gene>
    <name evidence="2" type="ORF">H9632_18615</name>
</gene>
<evidence type="ECO:0000313" key="3">
    <source>
        <dbReference type="Proteomes" id="UP000600565"/>
    </source>
</evidence>
<dbReference type="InterPro" id="IPR044929">
    <property type="entry name" value="DNA/RNA_non-sp_Endonuclease_sf"/>
</dbReference>
<dbReference type="InterPro" id="IPR044927">
    <property type="entry name" value="Endonuclea_NS_2"/>
</dbReference>
<evidence type="ECO:0000313" key="2">
    <source>
        <dbReference type="EMBL" id="MBD8035071.1"/>
    </source>
</evidence>
<keyword evidence="3" id="KW-1185">Reference proteome</keyword>
<proteinExistence type="predicted"/>
<feature type="domain" description="Type VII secretion system protein EssD-like" evidence="1">
    <location>
        <begin position="1"/>
        <end position="56"/>
    </location>
</feature>
<organism evidence="2 3">
    <name type="scientific">Solibacillus merdavium</name>
    <dbReference type="NCBI Taxonomy" id="2762218"/>
    <lineage>
        <taxon>Bacteria</taxon>
        <taxon>Bacillati</taxon>
        <taxon>Bacillota</taxon>
        <taxon>Bacilli</taxon>
        <taxon>Bacillales</taxon>
        <taxon>Caryophanaceae</taxon>
        <taxon>Solibacillus</taxon>
    </lineage>
</organism>
<keyword evidence="2" id="KW-0378">Hydrolase</keyword>
<dbReference type="Pfam" id="PF13930">
    <property type="entry name" value="Endonuclea_NS_2"/>
    <property type="match status" value="1"/>
</dbReference>
<dbReference type="Gene3D" id="3.40.570.10">
    <property type="entry name" value="Extracellular Endonuclease, subunit A"/>
    <property type="match status" value="1"/>
</dbReference>
<feature type="non-terminal residue" evidence="2">
    <location>
        <position position="1"/>
    </location>
</feature>
<sequence length="71" mass="8184">NLVPMNSNLNRGEWKKLENMWVKELGKGKSVEVKIQPIYKGDSQRPVGFEIEHKIGNGEWEFNKFKNKPGG</sequence>
<protein>
    <submittedName>
        <fullName evidence="2">DNA/RNA non-specific endonuclease</fullName>
    </submittedName>
</protein>
<keyword evidence="2" id="KW-0255">Endonuclease</keyword>
<dbReference type="GO" id="GO:0004519">
    <property type="term" value="F:endonuclease activity"/>
    <property type="evidence" value="ECO:0007669"/>
    <property type="project" value="UniProtKB-KW"/>
</dbReference>
<dbReference type="InterPro" id="IPR044925">
    <property type="entry name" value="His-Me_finger_sf"/>
</dbReference>
<name>A0ABR8XT07_9BACL</name>
<dbReference type="EMBL" id="JACSPW010000036">
    <property type="protein sequence ID" value="MBD8035071.1"/>
    <property type="molecule type" value="Genomic_DNA"/>
</dbReference>
<dbReference type="RefSeq" id="WP_191705546.1">
    <property type="nucleotide sequence ID" value="NZ_JACSPW010000036.1"/>
</dbReference>
<accession>A0ABR8XT07</accession>